<name>A0ABQ6CCT3_9HYPH</name>
<organism evidence="1 2">
    <name type="scientific">Labrys miyagiensis</name>
    <dbReference type="NCBI Taxonomy" id="346912"/>
    <lineage>
        <taxon>Bacteria</taxon>
        <taxon>Pseudomonadati</taxon>
        <taxon>Pseudomonadota</taxon>
        <taxon>Alphaproteobacteria</taxon>
        <taxon>Hyphomicrobiales</taxon>
        <taxon>Xanthobacteraceae</taxon>
        <taxon>Labrys</taxon>
    </lineage>
</organism>
<sequence length="349" mass="40394">MSESQIYTYVKDNVTAAGIVMISICRNEIRRLPLWLEHYRSLGVECFVIVDNDSSDGSVEYLRSQKDVHCLSTKLSFRESNFGMMWVNEVRRALPPDTWTLYVDLDEYLVYRGSPQRKVGDLVASLGTRPNAVFGLMVDMYPRGPFLDAQTDSRLVETCCYFDAVYKFRKRPLKPWARGRAELECLGGPRLRLISSLEREARSTWFDYFFRAQLGRVLNAAPPKWHRYIVEHFPPQPPGLNKTPFTLNSRDGVDIDYASPHGVFAPVFAEETVALLHFKFTADLKDKIDAEMLRKEHFRFGAEYIIYNKMLQDRRNLVLFSEGVSEKFESPASFDRLGFFSLTKHMNFS</sequence>
<proteinExistence type="predicted"/>
<evidence type="ECO:0000313" key="2">
    <source>
        <dbReference type="Proteomes" id="UP001156882"/>
    </source>
</evidence>
<reference evidence="2" key="1">
    <citation type="journal article" date="2019" name="Int. J. Syst. Evol. Microbiol.">
        <title>The Global Catalogue of Microorganisms (GCM) 10K type strain sequencing project: providing services to taxonomists for standard genome sequencing and annotation.</title>
        <authorList>
            <consortium name="The Broad Institute Genomics Platform"/>
            <consortium name="The Broad Institute Genome Sequencing Center for Infectious Disease"/>
            <person name="Wu L."/>
            <person name="Ma J."/>
        </authorList>
    </citation>
    <scope>NUCLEOTIDE SEQUENCE [LARGE SCALE GENOMIC DNA]</scope>
    <source>
        <strain evidence="2">NBRC 101365</strain>
    </source>
</reference>
<dbReference type="Proteomes" id="UP001156882">
    <property type="component" value="Unassembled WGS sequence"/>
</dbReference>
<comment type="caution">
    <text evidence="1">The sequence shown here is derived from an EMBL/GenBank/DDBJ whole genome shotgun (WGS) entry which is preliminary data.</text>
</comment>
<protein>
    <recommendedName>
        <fullName evidence="3">Glycosyltransferase family 2 protein</fullName>
    </recommendedName>
</protein>
<evidence type="ECO:0008006" key="3">
    <source>
        <dbReference type="Google" id="ProtNLM"/>
    </source>
</evidence>
<accession>A0ABQ6CCT3</accession>
<dbReference type="Pfam" id="PF13704">
    <property type="entry name" value="Glyco_tranf_2_4"/>
    <property type="match status" value="1"/>
</dbReference>
<dbReference type="EMBL" id="BSPC01000009">
    <property type="protein sequence ID" value="GLS18167.1"/>
    <property type="molecule type" value="Genomic_DNA"/>
</dbReference>
<evidence type="ECO:0000313" key="1">
    <source>
        <dbReference type="EMBL" id="GLS18167.1"/>
    </source>
</evidence>
<keyword evidence="2" id="KW-1185">Reference proteome</keyword>
<gene>
    <name evidence="1" type="ORF">GCM10007874_11830</name>
</gene>